<dbReference type="PROSITE" id="PS50853">
    <property type="entry name" value="FN3"/>
    <property type="match status" value="4"/>
</dbReference>
<dbReference type="InterPro" id="IPR049804">
    <property type="entry name" value="Choice_anch_L"/>
</dbReference>
<dbReference type="Pfam" id="PF00041">
    <property type="entry name" value="fn3"/>
    <property type="match status" value="1"/>
</dbReference>
<gene>
    <name evidence="3" type="ORF">C8P70_1342</name>
</gene>
<dbReference type="Pfam" id="PF07675">
    <property type="entry name" value="Cleaved_Adhesin"/>
    <property type="match status" value="3"/>
</dbReference>
<accession>A0A4R7EMZ7</accession>
<dbReference type="NCBIfam" id="NF038128">
    <property type="entry name" value="choice_anch_J"/>
    <property type="match status" value="4"/>
</dbReference>
<dbReference type="InterPro" id="IPR011628">
    <property type="entry name" value="Cleaved_adhesin"/>
</dbReference>
<evidence type="ECO:0000256" key="1">
    <source>
        <dbReference type="ARBA" id="ARBA00022737"/>
    </source>
</evidence>
<dbReference type="EMBL" id="SOAG01000034">
    <property type="protein sequence ID" value="TDS51830.1"/>
    <property type="molecule type" value="Genomic_DNA"/>
</dbReference>
<dbReference type="PANTHER" id="PTHR46708">
    <property type="entry name" value="TENASCIN"/>
    <property type="match status" value="1"/>
</dbReference>
<feature type="domain" description="Fibronectin type-III" evidence="2">
    <location>
        <begin position="839"/>
        <end position="933"/>
    </location>
</feature>
<keyword evidence="4" id="KW-1185">Reference proteome</keyword>
<protein>
    <submittedName>
        <fullName evidence="3">Cleaved adhesin domain-containing protein</fullName>
    </submittedName>
</protein>
<dbReference type="CDD" id="cd00063">
    <property type="entry name" value="FN3"/>
    <property type="match status" value="3"/>
</dbReference>
<dbReference type="InterPro" id="IPR003961">
    <property type="entry name" value="FN3_dom"/>
</dbReference>
<reference evidence="3 4" key="1">
    <citation type="submission" date="2019-03" db="EMBL/GenBank/DDBJ databases">
        <title>Genomic Encyclopedia of Archaeal and Bacterial Type Strains, Phase II (KMG-II): from individual species to whole genera.</title>
        <authorList>
            <person name="Goeker M."/>
        </authorList>
    </citation>
    <scope>NUCLEOTIDE SEQUENCE [LARGE SCALE GENOMIC DNA]</scope>
    <source>
        <strain evidence="3 4">DSM 28213</strain>
    </source>
</reference>
<dbReference type="RefSeq" id="WP_166666227.1">
    <property type="nucleotide sequence ID" value="NZ_SOAG01000034.1"/>
</dbReference>
<dbReference type="InterPro" id="IPR050991">
    <property type="entry name" value="ECM_Regulatory_Proteins"/>
</dbReference>
<dbReference type="Pfam" id="PF13585">
    <property type="entry name" value="CHU_C"/>
    <property type="match status" value="1"/>
</dbReference>
<dbReference type="NCBIfam" id="TIGR04131">
    <property type="entry name" value="Bac_Flav_CTERM"/>
    <property type="match status" value="1"/>
</dbReference>
<dbReference type="SMART" id="SM00060">
    <property type="entry name" value="FN3"/>
    <property type="match status" value="5"/>
</dbReference>
<keyword evidence="1" id="KW-0677">Repeat</keyword>
<dbReference type="Gene3D" id="2.60.120.200">
    <property type="match status" value="4"/>
</dbReference>
<organism evidence="3 4">
    <name type="scientific">Myroides indicus</name>
    <dbReference type="NCBI Taxonomy" id="1323422"/>
    <lineage>
        <taxon>Bacteria</taxon>
        <taxon>Pseudomonadati</taxon>
        <taxon>Bacteroidota</taxon>
        <taxon>Flavobacteriia</taxon>
        <taxon>Flavobacteriales</taxon>
        <taxon>Flavobacteriaceae</taxon>
        <taxon>Myroides</taxon>
    </lineage>
</organism>
<evidence type="ECO:0000259" key="2">
    <source>
        <dbReference type="PROSITE" id="PS50853"/>
    </source>
</evidence>
<evidence type="ECO:0000313" key="4">
    <source>
        <dbReference type="Proteomes" id="UP000295215"/>
    </source>
</evidence>
<dbReference type="InterPro" id="IPR036116">
    <property type="entry name" value="FN3_sf"/>
</dbReference>
<dbReference type="NCBIfam" id="NF038133">
    <property type="entry name" value="choice_anch_L"/>
    <property type="match status" value="1"/>
</dbReference>
<name>A0A4R7EMZ7_9FLAO</name>
<dbReference type="PANTHER" id="PTHR46708:SF11">
    <property type="entry name" value="RECEPTOR-TYPE TYROSINE-PROTEIN PHOSPHATASE ETA-LIKE"/>
    <property type="match status" value="1"/>
</dbReference>
<dbReference type="Proteomes" id="UP000295215">
    <property type="component" value="Unassembled WGS sequence"/>
</dbReference>
<feature type="domain" description="Fibronectin type-III" evidence="2">
    <location>
        <begin position="44"/>
        <end position="137"/>
    </location>
</feature>
<evidence type="ECO:0000313" key="3">
    <source>
        <dbReference type="EMBL" id="TDS51830.1"/>
    </source>
</evidence>
<feature type="domain" description="Fibronectin type-III" evidence="2">
    <location>
        <begin position="307"/>
        <end position="404"/>
    </location>
</feature>
<dbReference type="Gene3D" id="2.60.40.10">
    <property type="entry name" value="Immunoglobulins"/>
    <property type="match status" value="5"/>
</dbReference>
<dbReference type="Gene3D" id="2.60.40.4070">
    <property type="match status" value="1"/>
</dbReference>
<sequence>MLALLCLAAAYGIQRWSVTPSFEEFQIHREKQLSTEKTAFSCIPPSDLEVKSVKTDEAVIYWDDSSGSTWEYYVVPYGDPTPSTFTTTTNKEELITQDQNGNSLQPDTQYEFYVRTDCGADGMSSWAGPFDFKTLCSSLTVPFAEGFNTTSTTFDCWTIVDGNQDATSPTDDNIWYGVDVYYAYEGNKAMFFKGDPNKTHDDWLISPAIALTGGIYAISYYYKTSALVADENEFEVLLSQNGIDIDQFTTVLLSKQVYGQSTYKKKTVYVQGITADIHLAWHITSTRQTEVYLDLVTVEEVGCVGIDLDDIAITDLKTDEVTLEWTDDNNTQWEYYVRPVPISGGGVPTGSGTPTNNKEEIITRVNGGGSLLPDTEYEFWVRTDCGSGNKSQWIGPIIFRTPCVVLPLPFTEGFNSDSVTFDCWRIINNNDPSRGWRKYNLYDYRYEGDFGMMLDMRILGLYKYWLISPTFTLDNTKTYKLEYYLQYSRGVVLGTYINDKSFFDENVLIKVGESEYKDLFPNDIDSENPNFIKQTVYLKNIGGDIQVAWGVITDSVEGKRIAIDYVTLEEVVCAGPIKLYKKEEKEDQATIYWEDEINTEWEYVVQKTGKTGIPVGSGVKTTTTENIITKEFNGDSLEPDTVYEYYVRAKCINGQDNANSWSEWEGPMLFRTTCTKMSLPFWEGFNYDSPTASCWRVVYSERGEGSSTWGYSTYSPFEGNRFVELVASNYNTSQSDDWLISSTFTLDATKKYRLKYHFNTNNNTLDIEVLASNKGTVRSDFSNILMAKTYQGLNWEKEEIIISDLGGEVNFAWRVLAPSAGASYFRLDDVYFEELDCLSPEDLNVEDLKEDEVTISWEEDTNLEWEYIVQKEGKGRPVSSGTSTTTNENIISTDIDGNNLDPNTAYEFYVRVNCGGGMYSEWVGPYVFKTGAACKDGFDTPFWEGFNSDSQTVGCWLTVDSGVREALHEGNGIEMGWNNNGLMSMIPESKEGGNIACYYQVDFMGTEQYEAWLISPTIKLDGGKYVLKYDYVALNDLFGFAVDSQFEVLLSEKGTDIDEFSKVLLPKDSYTNTDWKEQLIEIDGIKGDINLAWHITSVGTTLVGLDNISVEKIKDCPKPYGVEIVDETSVSIDIAWQQDGGSSEWEVIVVDYGEDEIAKPVQTVKVTGVPEASLSGLDPNKEYTIYIRSVCAEKDIKSEWSLPIHKIPPQTNVDCNHAKIVPINPGSDWDKYVYGSFVGATASSIDLPSCNGWDTSQQKDIWFEFTATEKVHVLKILDLSIGVTINRMFGALYSQNCGLINSNSPVDCFEITTFDNEDFQILRGLTPGQKYYIRFVESSTNNSVLSFNLSITSPSIEFSPSGDLYSIDELVQEVFIRSESDCEVTSNIDYIISKSLVLPDGTMIIGNPNTIGYFKNTKGKEVFPFEEGVILSNADVDINTFGAYELDLVNHPPFPRDYVIDPDLENLYGNMSTTGLSHQAILEFDFIPLTDSLQWEYLFASDCFGDVCVFSNDLNGGGVVGSWIINKETEERTNVALTPQTEQPVGAMYIMDKELRCFDINPDLVGWINNINDMRYDKRKSPINFTGMTVPLQTKKAEVVPGHKYRIKIVAGSRCVRGHHSAVFLNGGSFNVGDITLGSDLLIETNNALCDNQTSVIRLYTDVSDVIKKEYEWYKDGVLISSANTPDLEVSEAGEYKVVMYLTELNCEFTDTIVVEAYPAISETVHQAESIVVCSTSLQDIRVNLTQVEAGMFRNVDTEIYIIAGYYNTMEDAEAAKNAIADAANYSLGKEVQPQNLYIRVENTVTSCYEVFVLPIQPEEGAVPDKPSDITVCAEYVFPATAGNQYYYTEPGGAGKAYKTGDILAEPGEHTIYLLQVNSEEGCYEETAYQVNITAPVTADVFEDKTLSCEYYQLVPLSEHNHYYTEPERQGNELYAGMQILQGQTIYVYASSEDGLCTDESSFTIDYEDCPIPRGISPNNDGLNDVFDLTPHGVESIKIYNRWGTEVYSHNEGYTTQWYGQNKNGKQLPDGTYYYVIQAHGKIRTGWVQINK</sequence>
<dbReference type="SUPFAM" id="SSF49265">
    <property type="entry name" value="Fibronectin type III"/>
    <property type="match status" value="5"/>
</dbReference>
<feature type="domain" description="Fibronectin type-III" evidence="2">
    <location>
        <begin position="1118"/>
        <end position="1211"/>
    </location>
</feature>
<dbReference type="InterPro" id="IPR013783">
    <property type="entry name" value="Ig-like_fold"/>
</dbReference>
<comment type="caution">
    <text evidence="3">The sequence shown here is derived from an EMBL/GenBank/DDBJ whole genome shotgun (WGS) entry which is preliminary data.</text>
</comment>
<proteinExistence type="predicted"/>
<dbReference type="InterPro" id="IPR026341">
    <property type="entry name" value="T9SS_type_B"/>
</dbReference>